<evidence type="ECO:0000256" key="11">
    <source>
        <dbReference type="ARBA" id="ARBA00047561"/>
    </source>
</evidence>
<dbReference type="GO" id="GO:0051287">
    <property type="term" value="F:NAD binding"/>
    <property type="evidence" value="ECO:0007669"/>
    <property type="project" value="InterPro"/>
</dbReference>
<dbReference type="GO" id="GO:0004851">
    <property type="term" value="F:uroporphyrin-III C-methyltransferase activity"/>
    <property type="evidence" value="ECO:0007669"/>
    <property type="project" value="InterPro"/>
</dbReference>
<feature type="active site" description="Proton donor" evidence="12">
    <location>
        <position position="233"/>
    </location>
</feature>
<evidence type="ECO:0000256" key="3">
    <source>
        <dbReference type="ARBA" id="ARBA00022603"/>
    </source>
</evidence>
<evidence type="ECO:0000256" key="4">
    <source>
        <dbReference type="ARBA" id="ARBA00022679"/>
    </source>
</evidence>
<keyword evidence="2" id="KW-0169">Cobalamin biosynthesis</keyword>
<dbReference type="eggNOG" id="COG0007">
    <property type="taxonomic scope" value="Bacteria"/>
</dbReference>
<dbReference type="GO" id="GO:0032259">
    <property type="term" value="P:methylation"/>
    <property type="evidence" value="ECO:0007669"/>
    <property type="project" value="UniProtKB-KW"/>
</dbReference>
<dbReference type="NCBIfam" id="NF004790">
    <property type="entry name" value="PRK06136.1"/>
    <property type="match status" value="1"/>
</dbReference>
<evidence type="ECO:0000259" key="13">
    <source>
        <dbReference type="Pfam" id="PF00590"/>
    </source>
</evidence>
<evidence type="ECO:0000313" key="14">
    <source>
        <dbReference type="EMBL" id="ACY96906.1"/>
    </source>
</evidence>
<dbReference type="InterPro" id="IPR036291">
    <property type="entry name" value="NAD(P)-bd_dom_sf"/>
</dbReference>
<dbReference type="AlphaFoldDB" id="D1A9X0"/>
<comment type="pathway">
    <text evidence="1">Porphyrin-containing compound metabolism; siroheme biosynthesis; sirohydrochlorin from precorrin-2: step 1/1.</text>
</comment>
<reference evidence="14 15" key="1">
    <citation type="journal article" date="2011" name="Stand. Genomic Sci.">
        <title>Complete genome sequence of Thermomonospora curvata type strain (B9).</title>
        <authorList>
            <person name="Chertkov O."/>
            <person name="Sikorski J."/>
            <person name="Nolan M."/>
            <person name="Lapidus A."/>
            <person name="Lucas S."/>
            <person name="Del Rio T.G."/>
            <person name="Tice H."/>
            <person name="Cheng J.F."/>
            <person name="Goodwin L."/>
            <person name="Pitluck S."/>
            <person name="Liolios K."/>
            <person name="Ivanova N."/>
            <person name="Mavromatis K."/>
            <person name="Mikhailova N."/>
            <person name="Ovchinnikova G."/>
            <person name="Pati A."/>
            <person name="Chen A."/>
            <person name="Palaniappan K."/>
            <person name="Djao O.D."/>
            <person name="Land M."/>
            <person name="Hauser L."/>
            <person name="Chang Y.J."/>
            <person name="Jeffries C.D."/>
            <person name="Brettin T."/>
            <person name="Han C."/>
            <person name="Detter J.C."/>
            <person name="Rohde M."/>
            <person name="Goker M."/>
            <person name="Woyke T."/>
            <person name="Bristow J."/>
            <person name="Eisen J.A."/>
            <person name="Markowitz V."/>
            <person name="Hugenholtz P."/>
            <person name="Klenk H.P."/>
            <person name="Kyrpides N.C."/>
        </authorList>
    </citation>
    <scope>NUCLEOTIDE SEQUENCE [LARGE SCALE GENOMIC DNA]</scope>
    <source>
        <strain evidence="15">ATCC 19995 / DSM 43183 / JCM 3096 / KCTC 9072 / NBRC 15933 / NCIMB 10081 / Henssen B9</strain>
    </source>
</reference>
<name>D1A9X0_THECD</name>
<dbReference type="Gene3D" id="3.40.50.720">
    <property type="entry name" value="NAD(P)-binding Rossmann-like Domain"/>
    <property type="match status" value="1"/>
</dbReference>
<dbReference type="InterPro" id="IPR014776">
    <property type="entry name" value="4pyrrole_Mease_sub2"/>
</dbReference>
<dbReference type="Proteomes" id="UP000001918">
    <property type="component" value="Chromosome"/>
</dbReference>
<keyword evidence="6" id="KW-0560">Oxidoreductase</keyword>
<dbReference type="FunFam" id="3.30.950.10:FF:000001">
    <property type="entry name" value="Siroheme synthase"/>
    <property type="match status" value="1"/>
</dbReference>
<dbReference type="Pfam" id="PF13241">
    <property type="entry name" value="NAD_binding_7"/>
    <property type="match status" value="1"/>
</dbReference>
<dbReference type="KEGG" id="tcu:Tcur_1323"/>
<keyword evidence="5" id="KW-0949">S-adenosyl-L-methionine</keyword>
<dbReference type="Gene3D" id="3.30.950.10">
    <property type="entry name" value="Methyltransferase, Cobalt-precorrin-4 Transmethylase, Domain 2"/>
    <property type="match status" value="1"/>
</dbReference>
<dbReference type="PANTHER" id="PTHR45790:SF3">
    <property type="entry name" value="S-ADENOSYL-L-METHIONINE-DEPENDENT UROPORPHYRINOGEN III METHYLTRANSFERASE, CHLOROPLASTIC"/>
    <property type="match status" value="1"/>
</dbReference>
<evidence type="ECO:0000256" key="10">
    <source>
        <dbReference type="ARBA" id="ARBA00023268"/>
    </source>
</evidence>
<dbReference type="RefSeq" id="WP_012851690.1">
    <property type="nucleotide sequence ID" value="NC_013510.1"/>
</dbReference>
<dbReference type="eggNOG" id="COG1648">
    <property type="taxonomic scope" value="Bacteria"/>
</dbReference>
<dbReference type="SUPFAM" id="SSF53790">
    <property type="entry name" value="Tetrapyrrole methylase"/>
    <property type="match status" value="1"/>
</dbReference>
<dbReference type="STRING" id="471852.Tcur_1323"/>
<protein>
    <submittedName>
        <fullName evidence="14">Uroporphyrin-III C-methyltransferase</fullName>
    </submittedName>
</protein>
<dbReference type="Pfam" id="PF00590">
    <property type="entry name" value="TP_methylase"/>
    <property type="match status" value="1"/>
</dbReference>
<keyword evidence="9" id="KW-0627">Porphyrin biosynthesis</keyword>
<keyword evidence="4 14" id="KW-0808">Transferase</keyword>
<proteinExistence type="predicted"/>
<gene>
    <name evidence="14" type="ordered locus">Tcur_1323</name>
</gene>
<dbReference type="InterPro" id="IPR050161">
    <property type="entry name" value="Siro_Cobalamin_biosynth"/>
</dbReference>
<evidence type="ECO:0000256" key="8">
    <source>
        <dbReference type="ARBA" id="ARBA00023239"/>
    </source>
</evidence>
<dbReference type="GO" id="GO:0009236">
    <property type="term" value="P:cobalamin biosynthetic process"/>
    <property type="evidence" value="ECO:0007669"/>
    <property type="project" value="UniProtKB-KW"/>
</dbReference>
<dbReference type="UniPathway" id="UPA00262">
    <property type="reaction ID" value="UER00222"/>
</dbReference>
<dbReference type="InterPro" id="IPR035996">
    <property type="entry name" value="4pyrrol_Methylase_sf"/>
</dbReference>
<dbReference type="HOGENOM" id="CLU_011276_2_1_11"/>
<organism evidence="14 15">
    <name type="scientific">Thermomonospora curvata (strain ATCC 19995 / DSM 43183 / JCM 3096 / KCTC 9072 / NBRC 15933 / NCIMB 10081 / Henssen B9)</name>
    <dbReference type="NCBI Taxonomy" id="471852"/>
    <lineage>
        <taxon>Bacteria</taxon>
        <taxon>Bacillati</taxon>
        <taxon>Actinomycetota</taxon>
        <taxon>Actinomycetes</taxon>
        <taxon>Streptosporangiales</taxon>
        <taxon>Thermomonosporaceae</taxon>
        <taxon>Thermomonospora</taxon>
    </lineage>
</organism>
<dbReference type="PIRSF" id="PIRSF036426">
    <property type="entry name" value="Sirohaem_synth"/>
    <property type="match status" value="1"/>
</dbReference>
<keyword evidence="3 14" id="KW-0489">Methyltransferase</keyword>
<feature type="domain" description="Tetrapyrrole methylase" evidence="13">
    <location>
        <begin position="181"/>
        <end position="392"/>
    </location>
</feature>
<evidence type="ECO:0000256" key="2">
    <source>
        <dbReference type="ARBA" id="ARBA00022573"/>
    </source>
</evidence>
<evidence type="ECO:0000256" key="6">
    <source>
        <dbReference type="ARBA" id="ARBA00023002"/>
    </source>
</evidence>
<keyword evidence="10" id="KW-0511">Multifunctional enzyme</keyword>
<evidence type="ECO:0000256" key="9">
    <source>
        <dbReference type="ARBA" id="ARBA00023244"/>
    </source>
</evidence>
<dbReference type="Gene3D" id="3.40.1010.10">
    <property type="entry name" value="Cobalt-precorrin-4 Transmethylase, Domain 1"/>
    <property type="match status" value="1"/>
</dbReference>
<evidence type="ECO:0000313" key="15">
    <source>
        <dbReference type="Proteomes" id="UP000001918"/>
    </source>
</evidence>
<dbReference type="NCBIfam" id="TIGR01470">
    <property type="entry name" value="cysG_Nterm"/>
    <property type="match status" value="1"/>
</dbReference>
<dbReference type="SUPFAM" id="SSF51735">
    <property type="entry name" value="NAD(P)-binding Rossmann-fold domains"/>
    <property type="match status" value="1"/>
</dbReference>
<evidence type="ECO:0000256" key="7">
    <source>
        <dbReference type="ARBA" id="ARBA00023027"/>
    </source>
</evidence>
<keyword evidence="15" id="KW-1185">Reference proteome</keyword>
<dbReference type="OrthoDB" id="9815856at2"/>
<evidence type="ECO:0000256" key="5">
    <source>
        <dbReference type="ARBA" id="ARBA00022691"/>
    </source>
</evidence>
<dbReference type="InterPro" id="IPR014777">
    <property type="entry name" value="4pyrrole_Mease_sub1"/>
</dbReference>
<dbReference type="CDD" id="cd11642">
    <property type="entry name" value="SUMT"/>
    <property type="match status" value="1"/>
</dbReference>
<dbReference type="InterPro" id="IPR006366">
    <property type="entry name" value="CobA/CysG_C"/>
</dbReference>
<dbReference type="InterPro" id="IPR000878">
    <property type="entry name" value="4pyrrol_Mease"/>
</dbReference>
<evidence type="ECO:0000256" key="12">
    <source>
        <dbReference type="PIRSR" id="PIRSR036426-1"/>
    </source>
</evidence>
<evidence type="ECO:0000256" key="1">
    <source>
        <dbReference type="ARBA" id="ARBA00005010"/>
    </source>
</evidence>
<dbReference type="InterPro" id="IPR012409">
    <property type="entry name" value="Sirohaem_synth"/>
</dbReference>
<comment type="catalytic activity">
    <reaction evidence="11">
        <text>precorrin-2 + NAD(+) = sirohydrochlorin + NADH + 2 H(+)</text>
        <dbReference type="Rhea" id="RHEA:15613"/>
        <dbReference type="ChEBI" id="CHEBI:15378"/>
        <dbReference type="ChEBI" id="CHEBI:57540"/>
        <dbReference type="ChEBI" id="CHEBI:57945"/>
        <dbReference type="ChEBI" id="CHEBI:58351"/>
        <dbReference type="ChEBI" id="CHEBI:58827"/>
        <dbReference type="EC" id="1.3.1.76"/>
    </reaction>
</comment>
<keyword evidence="8" id="KW-0456">Lyase</keyword>
<dbReference type="FunFam" id="3.40.1010.10:FF:000003">
    <property type="entry name" value="Putative Uroporphyrinogen-III C-methyltransferase"/>
    <property type="match status" value="1"/>
</dbReference>
<dbReference type="InterPro" id="IPR006367">
    <property type="entry name" value="Sirohaem_synthase_N"/>
</dbReference>
<dbReference type="NCBIfam" id="TIGR01469">
    <property type="entry name" value="cobA_cysG_Cterm"/>
    <property type="match status" value="1"/>
</dbReference>
<dbReference type="GO" id="GO:0051266">
    <property type="term" value="F:sirohydrochlorin ferrochelatase activity"/>
    <property type="evidence" value="ECO:0007669"/>
    <property type="project" value="InterPro"/>
</dbReference>
<dbReference type="PANTHER" id="PTHR45790">
    <property type="entry name" value="SIROHEME SYNTHASE-RELATED"/>
    <property type="match status" value="1"/>
</dbReference>
<dbReference type="EMBL" id="CP001738">
    <property type="protein sequence ID" value="ACY96906.1"/>
    <property type="molecule type" value="Genomic_DNA"/>
</dbReference>
<feature type="active site" description="Proton acceptor" evidence="12">
    <location>
        <position position="211"/>
    </location>
</feature>
<sequence length="448" mass="47025">MTVPSYPTRPDRPDRESTVPPYLLGLRLSGRRVVVVGGGRVAQRRVPALLAAGAEVVLVAPEVTPSLDGLIADGRLTWLRRPYRTGDLEGAWLVQAVSDDPKVNAAVAAEAERARIWCVRADDAQASAAWTPASGQVGETTVGVLAGGDPRRAAGIRDAIVDGLRDATLEARHSRRKPVGVALVGGGPGDPGLITVRGRQLLAQADVVITDRLAPRLLLDELPSDVEVIDAAKIPYGRTVTQEKINDYLVEHARAGKFVVRLKGGDPFVFGRGAEEVLHCARHGIPVTVVPGVTSAVAVPAAAGIPVTHRGVSQEFHVVSAHVDPAHPASTVDWEALGRSQGTLVLLMAVERMGRIANALMRYGRSPDTPVAVVQDGTLPDQRALTATLGTVVEEMAAAGVRPPAIVVVGDVVDVAREIDMIRADYLAGEAGSVASPADQHGDLGRAP</sequence>
<accession>D1A9X0</accession>
<dbReference type="GO" id="GO:0019354">
    <property type="term" value="P:siroheme biosynthetic process"/>
    <property type="evidence" value="ECO:0007669"/>
    <property type="project" value="UniProtKB-UniPathway"/>
</dbReference>
<keyword evidence="7" id="KW-0520">NAD</keyword>
<dbReference type="GO" id="GO:0043115">
    <property type="term" value="F:precorrin-2 dehydrogenase activity"/>
    <property type="evidence" value="ECO:0007669"/>
    <property type="project" value="UniProtKB-EC"/>
</dbReference>